<dbReference type="FunCoup" id="A0A3N4LZP6">
    <property type="interactions" value="169"/>
</dbReference>
<keyword evidence="2 3" id="KW-0040">ANK repeat</keyword>
<name>A0A3N4LZP6_9PEZI</name>
<dbReference type="PROSITE" id="PS50297">
    <property type="entry name" value="ANK_REP_REGION"/>
    <property type="match status" value="3"/>
</dbReference>
<dbReference type="SMART" id="SM00248">
    <property type="entry name" value="ANK"/>
    <property type="match status" value="6"/>
</dbReference>
<dbReference type="EMBL" id="ML121529">
    <property type="protein sequence ID" value="RPB28280.1"/>
    <property type="molecule type" value="Genomic_DNA"/>
</dbReference>
<feature type="repeat" description="ANK" evidence="3">
    <location>
        <begin position="96"/>
        <end position="129"/>
    </location>
</feature>
<evidence type="ECO:0000256" key="2">
    <source>
        <dbReference type="ARBA" id="ARBA00023043"/>
    </source>
</evidence>
<feature type="repeat" description="ANK" evidence="3">
    <location>
        <begin position="164"/>
        <end position="196"/>
    </location>
</feature>
<protein>
    <submittedName>
        <fullName evidence="5">Putative proteasome regulatory protein</fullName>
    </submittedName>
</protein>
<evidence type="ECO:0000313" key="5">
    <source>
        <dbReference type="EMBL" id="RPB28280.1"/>
    </source>
</evidence>
<keyword evidence="5" id="KW-0647">Proteasome</keyword>
<keyword evidence="1" id="KW-0677">Repeat</keyword>
<dbReference type="PANTHER" id="PTHR24171:SF9">
    <property type="entry name" value="ANKYRIN REPEAT DOMAIN-CONTAINING PROTEIN 39"/>
    <property type="match status" value="1"/>
</dbReference>
<dbReference type="PROSITE" id="PS50088">
    <property type="entry name" value="ANK_REPEAT"/>
    <property type="match status" value="4"/>
</dbReference>
<dbReference type="InterPro" id="IPR036770">
    <property type="entry name" value="Ankyrin_rpt-contain_sf"/>
</dbReference>
<dbReference type="Proteomes" id="UP000267821">
    <property type="component" value="Unassembled WGS sequence"/>
</dbReference>
<dbReference type="OrthoDB" id="539213at2759"/>
<evidence type="ECO:0000256" key="1">
    <source>
        <dbReference type="ARBA" id="ARBA00022737"/>
    </source>
</evidence>
<dbReference type="InterPro" id="IPR002110">
    <property type="entry name" value="Ankyrin_rpt"/>
</dbReference>
<dbReference type="Gene3D" id="1.25.40.20">
    <property type="entry name" value="Ankyrin repeat-containing domain"/>
    <property type="match status" value="2"/>
</dbReference>
<dbReference type="SUPFAM" id="SSF48403">
    <property type="entry name" value="Ankyrin repeat"/>
    <property type="match status" value="1"/>
</dbReference>
<evidence type="ECO:0000313" key="6">
    <source>
        <dbReference type="Proteomes" id="UP000267821"/>
    </source>
</evidence>
<reference evidence="5 6" key="1">
    <citation type="journal article" date="2018" name="Nat. Ecol. Evol.">
        <title>Pezizomycetes genomes reveal the molecular basis of ectomycorrhizal truffle lifestyle.</title>
        <authorList>
            <person name="Murat C."/>
            <person name="Payen T."/>
            <person name="Noel B."/>
            <person name="Kuo A."/>
            <person name="Morin E."/>
            <person name="Chen J."/>
            <person name="Kohler A."/>
            <person name="Krizsan K."/>
            <person name="Balestrini R."/>
            <person name="Da Silva C."/>
            <person name="Montanini B."/>
            <person name="Hainaut M."/>
            <person name="Levati E."/>
            <person name="Barry K.W."/>
            <person name="Belfiori B."/>
            <person name="Cichocki N."/>
            <person name="Clum A."/>
            <person name="Dockter R.B."/>
            <person name="Fauchery L."/>
            <person name="Guy J."/>
            <person name="Iotti M."/>
            <person name="Le Tacon F."/>
            <person name="Lindquist E.A."/>
            <person name="Lipzen A."/>
            <person name="Malagnac F."/>
            <person name="Mello A."/>
            <person name="Molinier V."/>
            <person name="Miyauchi S."/>
            <person name="Poulain J."/>
            <person name="Riccioni C."/>
            <person name="Rubini A."/>
            <person name="Sitrit Y."/>
            <person name="Splivallo R."/>
            <person name="Traeger S."/>
            <person name="Wang M."/>
            <person name="Zifcakova L."/>
            <person name="Wipf D."/>
            <person name="Zambonelli A."/>
            <person name="Paolocci F."/>
            <person name="Nowrousian M."/>
            <person name="Ottonello S."/>
            <person name="Baldrian P."/>
            <person name="Spatafora J.W."/>
            <person name="Henrissat B."/>
            <person name="Nagy L.G."/>
            <person name="Aury J.M."/>
            <person name="Wincker P."/>
            <person name="Grigoriev I.V."/>
            <person name="Bonfante P."/>
            <person name="Martin F.M."/>
        </authorList>
    </citation>
    <scope>NUCLEOTIDE SEQUENCE [LARGE SCALE GENOMIC DNA]</scope>
    <source>
        <strain evidence="5 6">ATCC MYA-4762</strain>
    </source>
</reference>
<evidence type="ECO:0000256" key="4">
    <source>
        <dbReference type="SAM" id="MobiDB-lite"/>
    </source>
</evidence>
<dbReference type="STRING" id="1051890.A0A3N4LZP6"/>
<evidence type="ECO:0000256" key="3">
    <source>
        <dbReference type="PROSITE-ProRule" id="PRU00023"/>
    </source>
</evidence>
<gene>
    <name evidence="5" type="ORF">L211DRAFT_833252</name>
</gene>
<dbReference type="Pfam" id="PF00023">
    <property type="entry name" value="Ank"/>
    <property type="match status" value="1"/>
</dbReference>
<proteinExistence type="predicted"/>
<dbReference type="Pfam" id="PF12796">
    <property type="entry name" value="Ank_2"/>
    <property type="match status" value="2"/>
</dbReference>
<accession>A0A3N4LZP6</accession>
<feature type="repeat" description="ANK" evidence="3">
    <location>
        <begin position="197"/>
        <end position="229"/>
    </location>
</feature>
<dbReference type="GO" id="GO:0000502">
    <property type="term" value="C:proteasome complex"/>
    <property type="evidence" value="ECO:0007669"/>
    <property type="project" value="UniProtKB-KW"/>
</dbReference>
<feature type="region of interest" description="Disordered" evidence="4">
    <location>
        <begin position="1"/>
        <end position="23"/>
    </location>
</feature>
<organism evidence="5 6">
    <name type="scientific">Terfezia boudieri ATCC MYA-4762</name>
    <dbReference type="NCBI Taxonomy" id="1051890"/>
    <lineage>
        <taxon>Eukaryota</taxon>
        <taxon>Fungi</taxon>
        <taxon>Dikarya</taxon>
        <taxon>Ascomycota</taxon>
        <taxon>Pezizomycotina</taxon>
        <taxon>Pezizomycetes</taxon>
        <taxon>Pezizales</taxon>
        <taxon>Pezizaceae</taxon>
        <taxon>Terfezia</taxon>
    </lineage>
</organism>
<sequence>MSKAQLPLPNPDKEILEKTAPFKPRSEDNKYTIHEACREGKFNIVESLLSANPRLANLADPDERYPIHWAVSFNHPAIVDLLLQQRGFDPDVRDGMGWTPLMCACSVRDGEGLVEKLIGRGADVGAKNDAGQTALHFCASKSHLHSARYLLQYGATSRVKDSRMQQLPLHRAAAVGSAPMIRLFLEDKSPVNATDREGWTALHHAIAEGHGDAALELLKAGADVNKKTNDGELALQLAPDKKVVDWIRRAAADEGITI</sequence>
<dbReference type="InParanoid" id="A0A3N4LZP6"/>
<feature type="repeat" description="ANK" evidence="3">
    <location>
        <begin position="130"/>
        <end position="162"/>
    </location>
</feature>
<dbReference type="PANTHER" id="PTHR24171">
    <property type="entry name" value="ANKYRIN REPEAT DOMAIN-CONTAINING PROTEIN 39-RELATED"/>
    <property type="match status" value="1"/>
</dbReference>
<dbReference type="AlphaFoldDB" id="A0A3N4LZP6"/>
<keyword evidence="6" id="KW-1185">Reference proteome</keyword>